<dbReference type="PANTHER" id="PTHR11266:SF17">
    <property type="entry name" value="PROTEIN MPV17"/>
    <property type="match status" value="1"/>
</dbReference>
<dbReference type="Proteomes" id="UP000053660">
    <property type="component" value="Unassembled WGS sequence"/>
</dbReference>
<evidence type="ECO:0000256" key="3">
    <source>
        <dbReference type="ARBA" id="ARBA00022692"/>
    </source>
</evidence>
<dbReference type="Pfam" id="PF04117">
    <property type="entry name" value="Mpv17_PMP22"/>
    <property type="match status" value="1"/>
</dbReference>
<evidence type="ECO:0000313" key="8">
    <source>
        <dbReference type="EMBL" id="KHJ93312.1"/>
    </source>
</evidence>
<dbReference type="PANTHER" id="PTHR11266">
    <property type="entry name" value="PEROXISOMAL MEMBRANE PROTEIN 2, PXMP2 MPV17"/>
    <property type="match status" value="1"/>
</dbReference>
<evidence type="ECO:0000256" key="4">
    <source>
        <dbReference type="ARBA" id="ARBA00022989"/>
    </source>
</evidence>
<proteinExistence type="inferred from homology"/>
<sequence>MSNMAKDLPSNYAPIYNRWFAVLEKVRGNPKIVPVYRVAIDQLGFAPFVNAMILLNLRLMERLGLETSWRKMKEDWWSVYTASLTLWPAGQLINFYLVPFNMRVVFVQVIAFFWNAYLSYRTQTISSVDTTRCELILALLDIFL</sequence>
<feature type="transmembrane region" description="Helical" evidence="7">
    <location>
        <begin position="103"/>
        <end position="120"/>
    </location>
</feature>
<keyword evidence="3 7" id="KW-0812">Transmembrane</keyword>
<dbReference type="GO" id="GO:1901858">
    <property type="term" value="P:regulation of mitochondrial DNA metabolic process"/>
    <property type="evidence" value="ECO:0007669"/>
    <property type="project" value="TreeGrafter"/>
</dbReference>
<keyword evidence="5 7" id="KW-0472">Membrane</keyword>
<protein>
    <recommendedName>
        <fullName evidence="6">Mitochondrial inner membrane protein Mpv17</fullName>
    </recommendedName>
</protein>
<feature type="transmembrane region" description="Helical" evidence="7">
    <location>
        <begin position="35"/>
        <end position="55"/>
    </location>
</feature>
<evidence type="ECO:0000256" key="7">
    <source>
        <dbReference type="RuleBase" id="RU363053"/>
    </source>
</evidence>
<evidence type="ECO:0000256" key="5">
    <source>
        <dbReference type="ARBA" id="ARBA00023136"/>
    </source>
</evidence>
<evidence type="ECO:0000313" key="9">
    <source>
        <dbReference type="Proteomes" id="UP000053660"/>
    </source>
</evidence>
<name>A0A0B1TBV8_OESDE</name>
<dbReference type="GO" id="GO:0016020">
    <property type="term" value="C:membrane"/>
    <property type="evidence" value="ECO:0007669"/>
    <property type="project" value="UniProtKB-SubCell"/>
</dbReference>
<keyword evidence="4 7" id="KW-1133">Transmembrane helix</keyword>
<keyword evidence="9" id="KW-1185">Reference proteome</keyword>
<dbReference type="EMBL" id="KN550836">
    <property type="protein sequence ID" value="KHJ93312.1"/>
    <property type="molecule type" value="Genomic_DNA"/>
</dbReference>
<feature type="transmembrane region" description="Helical" evidence="7">
    <location>
        <begin position="76"/>
        <end position="97"/>
    </location>
</feature>
<evidence type="ECO:0000256" key="6">
    <source>
        <dbReference type="ARBA" id="ARBA00049743"/>
    </source>
</evidence>
<gene>
    <name evidence="8" type="ORF">OESDEN_06782</name>
</gene>
<dbReference type="InterPro" id="IPR007248">
    <property type="entry name" value="Mpv17_PMP22"/>
</dbReference>
<dbReference type="AlphaFoldDB" id="A0A0B1TBV8"/>
<organism evidence="8 9">
    <name type="scientific">Oesophagostomum dentatum</name>
    <name type="common">Nodular worm</name>
    <dbReference type="NCBI Taxonomy" id="61180"/>
    <lineage>
        <taxon>Eukaryota</taxon>
        <taxon>Metazoa</taxon>
        <taxon>Ecdysozoa</taxon>
        <taxon>Nematoda</taxon>
        <taxon>Chromadorea</taxon>
        <taxon>Rhabditida</taxon>
        <taxon>Rhabditina</taxon>
        <taxon>Rhabditomorpha</taxon>
        <taxon>Strongyloidea</taxon>
        <taxon>Strongylidae</taxon>
        <taxon>Oesophagostomum</taxon>
    </lineage>
</organism>
<dbReference type="GO" id="GO:0005739">
    <property type="term" value="C:mitochondrion"/>
    <property type="evidence" value="ECO:0007669"/>
    <property type="project" value="TreeGrafter"/>
</dbReference>
<evidence type="ECO:0000256" key="1">
    <source>
        <dbReference type="ARBA" id="ARBA00004141"/>
    </source>
</evidence>
<comment type="subcellular location">
    <subcellularLocation>
        <location evidence="1">Membrane</location>
        <topology evidence="1">Multi-pass membrane protein</topology>
    </subcellularLocation>
</comment>
<comment type="similarity">
    <text evidence="2 7">Belongs to the peroxisomal membrane protein PXMP2/4 family.</text>
</comment>
<dbReference type="OrthoDB" id="430207at2759"/>
<evidence type="ECO:0000256" key="2">
    <source>
        <dbReference type="ARBA" id="ARBA00006824"/>
    </source>
</evidence>
<dbReference type="GO" id="GO:0015267">
    <property type="term" value="F:channel activity"/>
    <property type="evidence" value="ECO:0007669"/>
    <property type="project" value="TreeGrafter"/>
</dbReference>
<reference evidence="8 9" key="1">
    <citation type="submission" date="2014-03" db="EMBL/GenBank/DDBJ databases">
        <title>Draft genome of the hookworm Oesophagostomum dentatum.</title>
        <authorList>
            <person name="Mitreva M."/>
        </authorList>
    </citation>
    <scope>NUCLEOTIDE SEQUENCE [LARGE SCALE GENOMIC DNA]</scope>
    <source>
        <strain evidence="8 9">OD-Hann</strain>
    </source>
</reference>
<accession>A0A0B1TBV8</accession>